<feature type="domain" description="DUF6438" evidence="1">
    <location>
        <begin position="137"/>
        <end position="251"/>
    </location>
</feature>
<dbReference type="AlphaFoldDB" id="A0A150XI78"/>
<evidence type="ECO:0000313" key="2">
    <source>
        <dbReference type="EMBL" id="KYG78427.1"/>
    </source>
</evidence>
<organism evidence="2 3">
    <name type="scientific">Roseivirga spongicola</name>
    <dbReference type="NCBI Taxonomy" id="333140"/>
    <lineage>
        <taxon>Bacteria</taxon>
        <taxon>Pseudomonadati</taxon>
        <taxon>Bacteroidota</taxon>
        <taxon>Cytophagia</taxon>
        <taxon>Cytophagales</taxon>
        <taxon>Roseivirgaceae</taxon>
        <taxon>Roseivirga</taxon>
    </lineage>
</organism>
<dbReference type="Pfam" id="PF20033">
    <property type="entry name" value="DUF6438"/>
    <property type="match status" value="1"/>
</dbReference>
<dbReference type="OrthoDB" id="7172369at2"/>
<dbReference type="Proteomes" id="UP000075606">
    <property type="component" value="Unassembled WGS sequence"/>
</dbReference>
<protein>
    <recommendedName>
        <fullName evidence="1">DUF6438 domain-containing protein</fullName>
    </recommendedName>
</protein>
<dbReference type="InterPro" id="IPR045497">
    <property type="entry name" value="DUF6438"/>
</dbReference>
<keyword evidence="3" id="KW-1185">Reference proteome</keyword>
<dbReference type="STRING" id="333140.AWW68_06575"/>
<name>A0A150XI78_9BACT</name>
<dbReference type="EMBL" id="LRPC01000001">
    <property type="protein sequence ID" value="KYG78427.1"/>
    <property type="molecule type" value="Genomic_DNA"/>
</dbReference>
<accession>A0A150XI78</accession>
<proteinExistence type="predicted"/>
<evidence type="ECO:0000259" key="1">
    <source>
        <dbReference type="Pfam" id="PF20033"/>
    </source>
</evidence>
<gene>
    <name evidence="2" type="ORF">AWW68_06575</name>
</gene>
<reference evidence="2 3" key="1">
    <citation type="submission" date="2016-01" db="EMBL/GenBank/DDBJ databases">
        <title>Genome sequencing of Roseivirga spongicola UST030701-084.</title>
        <authorList>
            <person name="Selvaratnam C."/>
            <person name="Thevarajoo S."/>
            <person name="Goh K.M."/>
            <person name="Ee R."/>
            <person name="Chan K.-G."/>
            <person name="Chong C.S."/>
        </authorList>
    </citation>
    <scope>NUCLEOTIDE SEQUENCE [LARGE SCALE GENOMIC DNA]</scope>
    <source>
        <strain evidence="2 3">UST030701-084</strain>
    </source>
</reference>
<evidence type="ECO:0000313" key="3">
    <source>
        <dbReference type="Proteomes" id="UP000075606"/>
    </source>
</evidence>
<sequence>MNSCLAFIISPLLLLTGCVTSPNSIWNESQIEGSWYVPKENEDEIYDLTFDFDSNYSLFLGPYGNFGKYELATDSLIVESVSDAKFVFQIEEITDSKLVLKYISGGETNPSFEDYFESNNRLILKKITEKNDLIVNRITFSSSVCFGTCPSQAIEIDSVGSINYIGGAYSEFEGAGFGHLPEEILKSILRSVNSLDISAIKEYYESPWTDDASYYLKLELQNKNQPIELESYGFGETPSELALLLFKLMKITQVVSLKHTSLDSLNLHDKNLSEKVFFEEF</sequence>
<comment type="caution">
    <text evidence="2">The sequence shown here is derived from an EMBL/GenBank/DDBJ whole genome shotgun (WGS) entry which is preliminary data.</text>
</comment>
<dbReference type="RefSeq" id="WP_068218186.1">
    <property type="nucleotide sequence ID" value="NZ_CP139724.1"/>
</dbReference>